<evidence type="ECO:0000313" key="14">
    <source>
        <dbReference type="EMBL" id="OPH53300.1"/>
    </source>
</evidence>
<evidence type="ECO:0000256" key="11">
    <source>
        <dbReference type="SAM" id="Phobius"/>
    </source>
</evidence>
<evidence type="ECO:0000256" key="10">
    <source>
        <dbReference type="SAM" id="MobiDB-lite"/>
    </source>
</evidence>
<dbReference type="CDD" id="cd11386">
    <property type="entry name" value="MCP_signal"/>
    <property type="match status" value="1"/>
</dbReference>
<evidence type="ECO:0000313" key="15">
    <source>
        <dbReference type="Proteomes" id="UP000190626"/>
    </source>
</evidence>
<evidence type="ECO:0008006" key="16">
    <source>
        <dbReference type="Google" id="ProtNLM"/>
    </source>
</evidence>
<dbReference type="Gene3D" id="3.30.450.20">
    <property type="entry name" value="PAS domain"/>
    <property type="match status" value="1"/>
</dbReference>
<keyword evidence="15" id="KW-1185">Reference proteome</keyword>
<dbReference type="Gene3D" id="6.10.340.10">
    <property type="match status" value="1"/>
</dbReference>
<reference evidence="15" key="1">
    <citation type="submission" date="2016-07" db="EMBL/GenBank/DDBJ databases">
        <authorList>
            <person name="Florea S."/>
            <person name="Webb J.S."/>
            <person name="Jaromczyk J."/>
            <person name="Schardl C.L."/>
        </authorList>
    </citation>
    <scope>NUCLEOTIDE SEQUENCE [LARGE SCALE GENOMIC DNA]</scope>
    <source>
        <strain evidence="15">CY1</strain>
    </source>
</reference>
<dbReference type="Pfam" id="PF00015">
    <property type="entry name" value="MCPsignal"/>
    <property type="match status" value="1"/>
</dbReference>
<name>A0A1V4HF92_9BACL</name>
<dbReference type="Proteomes" id="UP000190626">
    <property type="component" value="Unassembled WGS sequence"/>
</dbReference>
<evidence type="ECO:0000259" key="12">
    <source>
        <dbReference type="PROSITE" id="PS50111"/>
    </source>
</evidence>
<feature type="domain" description="Methyl-accepting transducer" evidence="12">
    <location>
        <begin position="388"/>
        <end position="624"/>
    </location>
</feature>
<dbReference type="PANTHER" id="PTHR32089:SF112">
    <property type="entry name" value="LYSOZYME-LIKE PROTEIN-RELATED"/>
    <property type="match status" value="1"/>
</dbReference>
<evidence type="ECO:0000256" key="4">
    <source>
        <dbReference type="ARBA" id="ARBA00022692"/>
    </source>
</evidence>
<evidence type="ECO:0000256" key="6">
    <source>
        <dbReference type="ARBA" id="ARBA00023136"/>
    </source>
</evidence>
<dbReference type="GO" id="GO:0007165">
    <property type="term" value="P:signal transduction"/>
    <property type="evidence" value="ECO:0007669"/>
    <property type="project" value="UniProtKB-KW"/>
</dbReference>
<feature type="transmembrane region" description="Helical" evidence="11">
    <location>
        <begin position="296"/>
        <end position="315"/>
    </location>
</feature>
<keyword evidence="7 9" id="KW-0807">Transducer</keyword>
<dbReference type="SMART" id="SM00304">
    <property type="entry name" value="HAMP"/>
    <property type="match status" value="1"/>
</dbReference>
<dbReference type="OrthoDB" id="243053at2"/>
<evidence type="ECO:0000256" key="7">
    <source>
        <dbReference type="ARBA" id="ARBA00023224"/>
    </source>
</evidence>
<comment type="caution">
    <text evidence="14">The sequence shown here is derived from an EMBL/GenBank/DDBJ whole genome shotgun (WGS) entry which is preliminary data.</text>
</comment>
<evidence type="ECO:0000256" key="3">
    <source>
        <dbReference type="ARBA" id="ARBA00022500"/>
    </source>
</evidence>
<feature type="domain" description="HAMP" evidence="13">
    <location>
        <begin position="317"/>
        <end position="369"/>
    </location>
</feature>
<dbReference type="Pfam" id="PF00672">
    <property type="entry name" value="HAMP"/>
    <property type="match status" value="1"/>
</dbReference>
<dbReference type="Gene3D" id="1.10.287.950">
    <property type="entry name" value="Methyl-accepting chemotaxis protein"/>
    <property type="match status" value="1"/>
</dbReference>
<dbReference type="GO" id="GO:0005886">
    <property type="term" value="C:plasma membrane"/>
    <property type="evidence" value="ECO:0007669"/>
    <property type="project" value="UniProtKB-SubCell"/>
</dbReference>
<dbReference type="RefSeq" id="WP_079415273.1">
    <property type="nucleotide sequence ID" value="NZ_MBTG01000023.1"/>
</dbReference>
<evidence type="ECO:0000259" key="13">
    <source>
        <dbReference type="PROSITE" id="PS50885"/>
    </source>
</evidence>
<proteinExistence type="inferred from homology"/>
<sequence>MSLQKTAFVRGWARSVSLKSFKARMTVIFLIIALVPMLFSTIFSSYYLKNVVTDEVHSKEESVLKADATAIDYSIQRQISILNEILKFDEIKSGNEQEIIKTLKKFELANKDVEQYIYVNKDDIALTTAGQKIPVADRDYIKQARQTKKTVSSDLLVSKSTGNHIVVIFVPLLDDKQNYIGGVFSPITTDNLAVYTKTIQIGKSGYGYLMSPSGALLTHPDTDKIGKNMDSVFTSKEAAQFKETVLKEERGRFNFTGEDGVAKELTFETIPSTGWKLVANMVNSEVYGSVKTANQVSIWLAVLTTILVAAIALVVSNSITKPILAITEAVKKMAQGDLTPRLAIHRSDELGQLAGNMNQMLDSFGDIVGKASYTAEQLGASSEELTAAAAESVGISNRIAESIHEVFNATKGQLQGAEQTSTAMGEMAMGVQRIAESSSVVTEASQTSLQEVQQGREAIQQAVQQMKFIHESVGKSAADLRDLEQYSHKIGEIVSVISEITSQTQLLSLNASIEAARAGEQGRGFAVVANEVKKLAEQSSSSAAHISTLIREVQTSTMRAVQAMNKGVIDVGKGSELIDTAGQVFNRVTVAFQEISNQIQEVSAASEEMSAGTEEVTASMNEIVHMTKASHDHGQGISEGSKKQLSAMEEISASAEDLSNMAQELQESLARFRTR</sequence>
<evidence type="ECO:0000256" key="2">
    <source>
        <dbReference type="ARBA" id="ARBA00022475"/>
    </source>
</evidence>
<protein>
    <recommendedName>
        <fullName evidence="16">Chemotaxis protein</fullName>
    </recommendedName>
</protein>
<keyword evidence="6 11" id="KW-0472">Membrane</keyword>
<evidence type="ECO:0000256" key="1">
    <source>
        <dbReference type="ARBA" id="ARBA00004651"/>
    </source>
</evidence>
<dbReference type="PROSITE" id="PS50885">
    <property type="entry name" value="HAMP"/>
    <property type="match status" value="1"/>
</dbReference>
<keyword evidence="4 11" id="KW-0812">Transmembrane</keyword>
<dbReference type="GO" id="GO:0006935">
    <property type="term" value="P:chemotaxis"/>
    <property type="evidence" value="ECO:0007669"/>
    <property type="project" value="UniProtKB-KW"/>
</dbReference>
<accession>A0A1V4HF92</accession>
<dbReference type="CDD" id="cd06225">
    <property type="entry name" value="HAMP"/>
    <property type="match status" value="1"/>
</dbReference>
<dbReference type="InterPro" id="IPR033479">
    <property type="entry name" value="dCache_1"/>
</dbReference>
<keyword evidence="5 11" id="KW-1133">Transmembrane helix</keyword>
<feature type="region of interest" description="Disordered" evidence="10">
    <location>
        <begin position="629"/>
        <end position="651"/>
    </location>
</feature>
<evidence type="ECO:0000256" key="8">
    <source>
        <dbReference type="ARBA" id="ARBA00029447"/>
    </source>
</evidence>
<comment type="similarity">
    <text evidence="8">Belongs to the methyl-accepting chemotaxis (MCP) protein family.</text>
</comment>
<dbReference type="SUPFAM" id="SSF58104">
    <property type="entry name" value="Methyl-accepting chemotaxis protein (MCP) signaling domain"/>
    <property type="match status" value="1"/>
</dbReference>
<dbReference type="PANTHER" id="PTHR32089">
    <property type="entry name" value="METHYL-ACCEPTING CHEMOTAXIS PROTEIN MCPB"/>
    <property type="match status" value="1"/>
</dbReference>
<dbReference type="InterPro" id="IPR004089">
    <property type="entry name" value="MCPsignal_dom"/>
</dbReference>
<organism evidence="14 15">
    <name type="scientific">Paenibacillus ferrarius</name>
    <dbReference type="NCBI Taxonomy" id="1469647"/>
    <lineage>
        <taxon>Bacteria</taxon>
        <taxon>Bacillati</taxon>
        <taxon>Bacillota</taxon>
        <taxon>Bacilli</taxon>
        <taxon>Bacillales</taxon>
        <taxon>Paenibacillaceae</taxon>
        <taxon>Paenibacillus</taxon>
    </lineage>
</organism>
<comment type="subcellular location">
    <subcellularLocation>
        <location evidence="1">Cell membrane</location>
        <topology evidence="1">Multi-pass membrane protein</topology>
    </subcellularLocation>
</comment>
<dbReference type="AlphaFoldDB" id="A0A1V4HF92"/>
<evidence type="ECO:0000256" key="5">
    <source>
        <dbReference type="ARBA" id="ARBA00022989"/>
    </source>
</evidence>
<keyword evidence="2" id="KW-1003">Cell membrane</keyword>
<keyword evidence="3" id="KW-0145">Chemotaxis</keyword>
<dbReference type="Pfam" id="PF02743">
    <property type="entry name" value="dCache_1"/>
    <property type="match status" value="1"/>
</dbReference>
<gene>
    <name evidence="14" type="ORF">BC351_05325</name>
</gene>
<dbReference type="STRING" id="1469647.BC351_05325"/>
<evidence type="ECO:0000256" key="9">
    <source>
        <dbReference type="PROSITE-ProRule" id="PRU00284"/>
    </source>
</evidence>
<dbReference type="CDD" id="cd12912">
    <property type="entry name" value="PDC2_MCP_like"/>
    <property type="match status" value="1"/>
</dbReference>
<dbReference type="PROSITE" id="PS50111">
    <property type="entry name" value="CHEMOTAXIS_TRANSDUC_2"/>
    <property type="match status" value="1"/>
</dbReference>
<dbReference type="EMBL" id="MBTG01000023">
    <property type="protein sequence ID" value="OPH53300.1"/>
    <property type="molecule type" value="Genomic_DNA"/>
</dbReference>
<dbReference type="SMART" id="SM00283">
    <property type="entry name" value="MA"/>
    <property type="match status" value="1"/>
</dbReference>
<dbReference type="InterPro" id="IPR003660">
    <property type="entry name" value="HAMP_dom"/>
</dbReference>
<feature type="transmembrane region" description="Helical" evidence="11">
    <location>
        <begin position="27"/>
        <end position="48"/>
    </location>
</feature>